<keyword evidence="1" id="KW-1133">Transmembrane helix</keyword>
<protein>
    <submittedName>
        <fullName evidence="2">Uncharacterized protein</fullName>
    </submittedName>
</protein>
<dbReference type="Proteomes" id="UP001500393">
    <property type="component" value="Unassembled WGS sequence"/>
</dbReference>
<evidence type="ECO:0000313" key="2">
    <source>
        <dbReference type="EMBL" id="GAA1589188.1"/>
    </source>
</evidence>
<evidence type="ECO:0000313" key="3">
    <source>
        <dbReference type="Proteomes" id="UP001500393"/>
    </source>
</evidence>
<dbReference type="EMBL" id="BAAAOS010000033">
    <property type="protein sequence ID" value="GAA1589188.1"/>
    <property type="molecule type" value="Genomic_DNA"/>
</dbReference>
<sequence>MSDLILEGDPELLEELRKQIEADLGAEARLEPVTSTAAGEFREPLLIGLILALGGPAVVKGIVAIVDRVLTNRERMAELRFKVLEGDQERSITLQELRKMF</sequence>
<name>A0ABN2DYE1_9ACTN</name>
<keyword evidence="1" id="KW-0472">Membrane</keyword>
<proteinExistence type="predicted"/>
<comment type="caution">
    <text evidence="2">The sequence shown here is derived from an EMBL/GenBank/DDBJ whole genome shotgun (WGS) entry which is preliminary data.</text>
</comment>
<feature type="transmembrane region" description="Helical" evidence="1">
    <location>
        <begin position="45"/>
        <end position="66"/>
    </location>
</feature>
<gene>
    <name evidence="2" type="ORF">GCM10009789_48550</name>
</gene>
<organism evidence="2 3">
    <name type="scientific">Kribbella sancticallisti</name>
    <dbReference type="NCBI Taxonomy" id="460087"/>
    <lineage>
        <taxon>Bacteria</taxon>
        <taxon>Bacillati</taxon>
        <taxon>Actinomycetota</taxon>
        <taxon>Actinomycetes</taxon>
        <taxon>Propionibacteriales</taxon>
        <taxon>Kribbellaceae</taxon>
        <taxon>Kribbella</taxon>
    </lineage>
</organism>
<evidence type="ECO:0000256" key="1">
    <source>
        <dbReference type="SAM" id="Phobius"/>
    </source>
</evidence>
<dbReference type="RefSeq" id="WP_344217640.1">
    <property type="nucleotide sequence ID" value="NZ_BAAAOS010000033.1"/>
</dbReference>
<accession>A0ABN2DYE1</accession>
<keyword evidence="3" id="KW-1185">Reference proteome</keyword>
<reference evidence="2 3" key="1">
    <citation type="journal article" date="2019" name="Int. J. Syst. Evol. Microbiol.">
        <title>The Global Catalogue of Microorganisms (GCM) 10K type strain sequencing project: providing services to taxonomists for standard genome sequencing and annotation.</title>
        <authorList>
            <consortium name="The Broad Institute Genomics Platform"/>
            <consortium name="The Broad Institute Genome Sequencing Center for Infectious Disease"/>
            <person name="Wu L."/>
            <person name="Ma J."/>
        </authorList>
    </citation>
    <scope>NUCLEOTIDE SEQUENCE [LARGE SCALE GENOMIC DNA]</scope>
    <source>
        <strain evidence="2 3">JCM 14969</strain>
    </source>
</reference>
<keyword evidence="1" id="KW-0812">Transmembrane</keyword>